<organism evidence="9 10">
    <name type="scientific">Anaeramoeba ignava</name>
    <name type="common">Anaerobic marine amoeba</name>
    <dbReference type="NCBI Taxonomy" id="1746090"/>
    <lineage>
        <taxon>Eukaryota</taxon>
        <taxon>Metamonada</taxon>
        <taxon>Anaeramoebidae</taxon>
        <taxon>Anaeramoeba</taxon>
    </lineage>
</organism>
<evidence type="ECO:0000256" key="7">
    <source>
        <dbReference type="RuleBase" id="RU368100"/>
    </source>
</evidence>
<dbReference type="Pfam" id="PF02290">
    <property type="entry name" value="SRP14"/>
    <property type="match status" value="1"/>
</dbReference>
<dbReference type="GO" id="GO:0006614">
    <property type="term" value="P:SRP-dependent cotranslational protein targeting to membrane"/>
    <property type="evidence" value="ECO:0007669"/>
    <property type="project" value="UniProtKB-UniRule"/>
</dbReference>
<dbReference type="GO" id="GO:0008312">
    <property type="term" value="F:7S RNA binding"/>
    <property type="evidence" value="ECO:0007669"/>
    <property type="project" value="UniProtKB-UniRule"/>
</dbReference>
<dbReference type="OMA" id="RFNGHNK"/>
<keyword evidence="10" id="KW-1185">Reference proteome</keyword>
<evidence type="ECO:0000256" key="4">
    <source>
        <dbReference type="ARBA" id="ARBA00022884"/>
    </source>
</evidence>
<dbReference type="OrthoDB" id="19209at2759"/>
<keyword evidence="6 7" id="KW-0687">Ribonucleoprotein</keyword>
<evidence type="ECO:0000313" key="10">
    <source>
        <dbReference type="Proteomes" id="UP001149090"/>
    </source>
</evidence>
<gene>
    <name evidence="9" type="ORF">M0811_12829</name>
</gene>
<dbReference type="GO" id="GO:0030942">
    <property type="term" value="F:endoplasmic reticulum signal peptide binding"/>
    <property type="evidence" value="ECO:0007669"/>
    <property type="project" value="UniProtKB-UniRule"/>
</dbReference>
<protein>
    <recommendedName>
        <fullName evidence="7">Signal recognition particle 14 kDa protein</fullName>
        <shortName evidence="7">SRP14</shortName>
    </recommendedName>
</protein>
<dbReference type="Gene3D" id="3.30.720.10">
    <property type="entry name" value="Signal recognition particle alu RNA binding heterodimer, srp9/1"/>
    <property type="match status" value="1"/>
</dbReference>
<reference evidence="9" key="1">
    <citation type="submission" date="2022-10" db="EMBL/GenBank/DDBJ databases">
        <title>Novel sulphate-reducing endosymbionts in the free-living metamonad Anaeramoeba.</title>
        <authorList>
            <person name="Jerlstrom-Hultqvist J."/>
            <person name="Cepicka I."/>
            <person name="Gallot-Lavallee L."/>
            <person name="Salas-Leiva D."/>
            <person name="Curtis B.A."/>
            <person name="Zahonova K."/>
            <person name="Pipaliya S."/>
            <person name="Dacks J."/>
            <person name="Roger A.J."/>
        </authorList>
    </citation>
    <scope>NUCLEOTIDE SEQUENCE</scope>
    <source>
        <strain evidence="9">BMAN</strain>
    </source>
</reference>
<dbReference type="GO" id="GO:0005786">
    <property type="term" value="C:signal recognition particle, endoplasmic reticulum targeting"/>
    <property type="evidence" value="ECO:0007669"/>
    <property type="project" value="UniProtKB-UniRule"/>
</dbReference>
<evidence type="ECO:0000256" key="6">
    <source>
        <dbReference type="ARBA" id="ARBA00023274"/>
    </source>
</evidence>
<evidence type="ECO:0000256" key="8">
    <source>
        <dbReference type="SAM" id="MobiDB-lite"/>
    </source>
</evidence>
<comment type="function">
    <text evidence="7">Component of the signal recognition particle (SRP) complex, a ribonucleoprotein complex that mediates the cotranslational targeting of secretory and membrane proteins to the endoplasmic reticulum (ER). SRP9 together with SRP14 and the Alu portion of the SRP RNA, constitutes the elongation arrest domain of SRP. The complex of SRP9 and SRP14 is required for SRP RNA binding.</text>
</comment>
<name>A0A9Q0L7P9_ANAIG</name>
<evidence type="ECO:0000256" key="3">
    <source>
        <dbReference type="ARBA" id="ARBA00022490"/>
    </source>
</evidence>
<keyword evidence="4 7" id="KW-0694">RNA-binding</keyword>
<evidence type="ECO:0000256" key="1">
    <source>
        <dbReference type="ARBA" id="ARBA00004496"/>
    </source>
</evidence>
<proteinExistence type="inferred from homology"/>
<dbReference type="InterPro" id="IPR009018">
    <property type="entry name" value="Signal_recog_particle_SRP9/14"/>
</dbReference>
<dbReference type="EMBL" id="JAPDFW010000124">
    <property type="protein sequence ID" value="KAJ5067911.1"/>
    <property type="molecule type" value="Genomic_DNA"/>
</dbReference>
<keyword evidence="5 7" id="KW-0733">Signal recognition particle</keyword>
<dbReference type="PANTHER" id="PTHR12013">
    <property type="entry name" value="SIGNAL RECOGNITION PARTICLE 14 KD PROTEIN"/>
    <property type="match status" value="1"/>
</dbReference>
<dbReference type="InterPro" id="IPR003210">
    <property type="entry name" value="Signal_recog_particle_SRP14"/>
</dbReference>
<comment type="similarity">
    <text evidence="2 7">Belongs to the SRP14 family.</text>
</comment>
<keyword evidence="3 7" id="KW-0963">Cytoplasm</keyword>
<dbReference type="Proteomes" id="UP001149090">
    <property type="component" value="Unassembled WGS sequence"/>
</dbReference>
<feature type="region of interest" description="Disordered" evidence="8">
    <location>
        <begin position="93"/>
        <end position="129"/>
    </location>
</feature>
<evidence type="ECO:0000313" key="9">
    <source>
        <dbReference type="EMBL" id="KAJ5067911.1"/>
    </source>
</evidence>
<dbReference type="SUPFAM" id="SSF54762">
    <property type="entry name" value="Signal recognition particle alu RNA binding heterodimer, SRP9/14"/>
    <property type="match status" value="1"/>
</dbReference>
<accession>A0A9Q0L7P9</accession>
<comment type="subunit">
    <text evidence="7">Heterodimer with SRP9; binds RNA as heterodimer. Component of a signal recognition particle (SRP) complex that consists of a 7SL RNA molecule of 300 nucleotides and six protein subunits: SRP72, SRP68, SRP54, SRP19, SRP14 and SRP9.</text>
</comment>
<feature type="compositionally biased region" description="Basic residues" evidence="8">
    <location>
        <begin position="93"/>
        <end position="112"/>
    </location>
</feature>
<comment type="caution">
    <text evidence="9">The sequence shown here is derived from an EMBL/GenBank/DDBJ whole genome shotgun (WGS) entry which is preliminary data.</text>
</comment>
<evidence type="ECO:0000256" key="5">
    <source>
        <dbReference type="ARBA" id="ARBA00023135"/>
    </source>
</evidence>
<comment type="subcellular location">
    <subcellularLocation>
        <location evidence="1 7">Cytoplasm</location>
    </subcellularLocation>
</comment>
<feature type="compositionally biased region" description="Polar residues" evidence="8">
    <location>
        <begin position="113"/>
        <end position="129"/>
    </location>
</feature>
<sequence length="129" mass="15231">MLLKYQEFLRQLAILFQKNQKKGSVFITFKRTNGVAPHKKKNENKKNETHEYFCLIRATDGEKKISTHIHQRDIVSFQISYAGLIKENMSSLKKKIKNKNKKPRKKRSKKKIQTQLAKNSNELNTNEQK</sequence>
<dbReference type="AlphaFoldDB" id="A0A9Q0L7P9"/>
<evidence type="ECO:0000256" key="2">
    <source>
        <dbReference type="ARBA" id="ARBA00010349"/>
    </source>
</evidence>